<evidence type="ECO:0000256" key="5">
    <source>
        <dbReference type="ARBA" id="ARBA00022777"/>
    </source>
</evidence>
<dbReference type="SUPFAM" id="SSF52172">
    <property type="entry name" value="CheY-like"/>
    <property type="match status" value="1"/>
</dbReference>
<dbReference type="Pfam" id="PF12860">
    <property type="entry name" value="PAS_7"/>
    <property type="match status" value="2"/>
</dbReference>
<evidence type="ECO:0000256" key="3">
    <source>
        <dbReference type="ARBA" id="ARBA00022553"/>
    </source>
</evidence>
<dbReference type="Gene3D" id="1.10.287.130">
    <property type="match status" value="1"/>
</dbReference>
<evidence type="ECO:0000256" key="7">
    <source>
        <dbReference type="SAM" id="Coils"/>
    </source>
</evidence>
<dbReference type="InterPro" id="IPR000700">
    <property type="entry name" value="PAS-assoc_C"/>
</dbReference>
<dbReference type="SUPFAM" id="SSF55785">
    <property type="entry name" value="PYP-like sensor domain (PAS domain)"/>
    <property type="match status" value="3"/>
</dbReference>
<dbReference type="CDD" id="cd00130">
    <property type="entry name" value="PAS"/>
    <property type="match status" value="1"/>
</dbReference>
<gene>
    <name evidence="11" type="ORF">QC820_04275</name>
</gene>
<accession>A0ABU1GK84</accession>
<dbReference type="InterPro" id="IPR004358">
    <property type="entry name" value="Sig_transdc_His_kin-like_C"/>
</dbReference>
<dbReference type="PROSITE" id="PS50109">
    <property type="entry name" value="HIS_KIN"/>
    <property type="match status" value="1"/>
</dbReference>
<dbReference type="SMART" id="SM00388">
    <property type="entry name" value="HisKA"/>
    <property type="match status" value="1"/>
</dbReference>
<comment type="catalytic activity">
    <reaction evidence="1">
        <text>ATP + protein L-histidine = ADP + protein N-phospho-L-histidine.</text>
        <dbReference type="EC" id="2.7.13.3"/>
    </reaction>
</comment>
<sequence length="849" mass="94600">MTTAREEALTREVERLRRINAALIERVEAGNLPRSAPYAAFEHTALLAEQVRERTWALNQTLHELRSSNRLLAEARERAERASQTLVDAIESITDAFVLFDADLRIERFNRRFAELWLPAGIRVRRGMTLDALRHRARSSGLVVREWLGKEDRSIVYQLHDGRWLQVYQRPTRGGGRVVLHVDITELKRQESAQREHALAEKSRLLQATLDSLSQGVAVVAADGCLEMCNRRCLALAGLTAPLATGGGVPLERLGPLVAGLEVRSLAAAREQHLPDGRIVEVRGHPMPGGGRVLTFTDITERTHYAQTLLERERWIRTITDELPVMIAYLNRDLRYAFVNRGYERWYGWPRGRRLGGELHELHSEAHCRRLIPYLERVLQGESLSFELAETGASGEERVLLRSYVPHRNGDDGVIGVFVLVRDITERRRATEALRHAYQNLEQRVRERTAELTRVNRQLRAEIHERTQAEQRLREAKTEAEAANLSKTKFLAAVSHDLLQPLNAARLFVGALEEQVTTSQGGELVGLIGRSLKDVESLLATLVDSSRLDAGVITPDIGAFPVAELLDGLAREYRQVAASEGLELRHVPCRAVVVSDISLLGRVLRNFLSNAVRYTVKGRLLLGCRRRPHGLEIQVGDSGIGIEEAEQAAIFQEFRRLDGPVRSDRGLGLGLSIADKISRILDHPLRVRSRVGAGSLFSITLPYGEIAAAPGAAALPAPPAGRVDLAGCRVWVVDNDSDICHAMKTLLERWECRVWVAESEAALSAQLDLAEAAADVLIVDYHLDHGETGLAVAERINARRRDPLAVMAITANHSNALRQQVRALGYQLLHKPVKPLRLRLALAQLVTPP</sequence>
<dbReference type="SUPFAM" id="SSF55874">
    <property type="entry name" value="ATPase domain of HSP90 chaperone/DNA topoisomerase II/histidine kinase"/>
    <property type="match status" value="1"/>
</dbReference>
<keyword evidence="12" id="KW-1185">Reference proteome</keyword>
<comment type="caution">
    <text evidence="11">The sequence shown here is derived from an EMBL/GenBank/DDBJ whole genome shotgun (WGS) entry which is preliminary data.</text>
</comment>
<dbReference type="PANTHER" id="PTHR43047:SF9">
    <property type="entry name" value="HISTIDINE KINASE"/>
    <property type="match status" value="1"/>
</dbReference>
<reference evidence="11 12" key="1">
    <citation type="submission" date="2023-04" db="EMBL/GenBank/DDBJ databases">
        <title>A long-awaited taxogenomic arrangement of the family Halomonadaceae.</title>
        <authorList>
            <person name="De La Haba R."/>
            <person name="Chuvochina M."/>
            <person name="Wittouck S."/>
            <person name="Arahal D.R."/>
            <person name="Sanchez-Porro C."/>
            <person name="Hugenholtz P."/>
            <person name="Ventosa A."/>
        </authorList>
    </citation>
    <scope>NUCLEOTIDE SEQUENCE [LARGE SCALE GENOMIC DNA]</scope>
    <source>
        <strain evidence="11 12">DSM 17332</strain>
    </source>
</reference>
<dbReference type="Gene3D" id="3.30.565.10">
    <property type="entry name" value="Histidine kinase-like ATPase, C-terminal domain"/>
    <property type="match status" value="1"/>
</dbReference>
<evidence type="ECO:0000256" key="2">
    <source>
        <dbReference type="ARBA" id="ARBA00012438"/>
    </source>
</evidence>
<name>A0ABU1GK84_9GAMM</name>
<dbReference type="Pfam" id="PF00512">
    <property type="entry name" value="HisKA"/>
    <property type="match status" value="1"/>
</dbReference>
<dbReference type="PANTHER" id="PTHR43047">
    <property type="entry name" value="TWO-COMPONENT HISTIDINE PROTEIN KINASE"/>
    <property type="match status" value="1"/>
</dbReference>
<feature type="coiled-coil region" evidence="7">
    <location>
        <begin position="58"/>
        <end position="92"/>
    </location>
</feature>
<dbReference type="InterPro" id="IPR011006">
    <property type="entry name" value="CheY-like_superfamily"/>
</dbReference>
<proteinExistence type="predicted"/>
<evidence type="ECO:0000256" key="4">
    <source>
        <dbReference type="ARBA" id="ARBA00022679"/>
    </source>
</evidence>
<dbReference type="RefSeq" id="WP_309635915.1">
    <property type="nucleotide sequence ID" value="NZ_JARWAL010000003.1"/>
</dbReference>
<dbReference type="Pfam" id="PF00072">
    <property type="entry name" value="Response_reg"/>
    <property type="match status" value="1"/>
</dbReference>
<evidence type="ECO:0000313" key="11">
    <source>
        <dbReference type="EMBL" id="MDR5892022.1"/>
    </source>
</evidence>
<dbReference type="SUPFAM" id="SSF47384">
    <property type="entry name" value="Homodimeric domain of signal transducing histidine kinase"/>
    <property type="match status" value="1"/>
</dbReference>
<dbReference type="Gene3D" id="3.30.450.20">
    <property type="entry name" value="PAS domain"/>
    <property type="match status" value="3"/>
</dbReference>
<keyword evidence="3 6" id="KW-0597">Phosphoprotein</keyword>
<dbReference type="InterPro" id="IPR001610">
    <property type="entry name" value="PAC"/>
</dbReference>
<dbReference type="InterPro" id="IPR003661">
    <property type="entry name" value="HisK_dim/P_dom"/>
</dbReference>
<dbReference type="InterPro" id="IPR001789">
    <property type="entry name" value="Sig_transdc_resp-reg_receiver"/>
</dbReference>
<dbReference type="InterPro" id="IPR013656">
    <property type="entry name" value="PAS_4"/>
</dbReference>
<dbReference type="EMBL" id="JARWAL010000003">
    <property type="protein sequence ID" value="MDR5892022.1"/>
    <property type="molecule type" value="Genomic_DNA"/>
</dbReference>
<evidence type="ECO:0000259" key="9">
    <source>
        <dbReference type="PROSITE" id="PS50110"/>
    </source>
</evidence>
<dbReference type="SMART" id="SM00387">
    <property type="entry name" value="HATPase_c"/>
    <property type="match status" value="1"/>
</dbReference>
<feature type="modified residue" description="4-aspartylphosphate" evidence="6">
    <location>
        <position position="780"/>
    </location>
</feature>
<dbReference type="InterPro" id="IPR005467">
    <property type="entry name" value="His_kinase_dom"/>
</dbReference>
<dbReference type="EC" id="2.7.13.3" evidence="2"/>
<dbReference type="Proteomes" id="UP001252270">
    <property type="component" value="Unassembled WGS sequence"/>
</dbReference>
<keyword evidence="4" id="KW-0808">Transferase</keyword>
<dbReference type="PROSITE" id="PS50113">
    <property type="entry name" value="PAC"/>
    <property type="match status" value="1"/>
</dbReference>
<dbReference type="SMART" id="SM00091">
    <property type="entry name" value="PAS"/>
    <property type="match status" value="3"/>
</dbReference>
<feature type="domain" description="PAC" evidence="10">
    <location>
        <begin position="382"/>
        <end position="436"/>
    </location>
</feature>
<evidence type="ECO:0000313" key="12">
    <source>
        <dbReference type="Proteomes" id="UP001252270"/>
    </source>
</evidence>
<dbReference type="Gene3D" id="3.40.50.2300">
    <property type="match status" value="1"/>
</dbReference>
<evidence type="ECO:0000256" key="6">
    <source>
        <dbReference type="PROSITE-ProRule" id="PRU00169"/>
    </source>
</evidence>
<keyword evidence="5" id="KW-0418">Kinase</keyword>
<dbReference type="SMART" id="SM00448">
    <property type="entry name" value="REC"/>
    <property type="match status" value="1"/>
</dbReference>
<feature type="coiled-coil region" evidence="7">
    <location>
        <begin position="431"/>
        <end position="486"/>
    </location>
</feature>
<dbReference type="Pfam" id="PF02518">
    <property type="entry name" value="HATPase_c"/>
    <property type="match status" value="1"/>
</dbReference>
<dbReference type="NCBIfam" id="NF041832">
    <property type="entry name" value="near_NosP_CTERM"/>
    <property type="match status" value="1"/>
</dbReference>
<dbReference type="Pfam" id="PF08448">
    <property type="entry name" value="PAS_4"/>
    <property type="match status" value="1"/>
</dbReference>
<evidence type="ECO:0000259" key="8">
    <source>
        <dbReference type="PROSITE" id="PS50109"/>
    </source>
</evidence>
<dbReference type="NCBIfam" id="TIGR00229">
    <property type="entry name" value="sensory_box"/>
    <property type="match status" value="1"/>
</dbReference>
<dbReference type="InterPro" id="IPR000014">
    <property type="entry name" value="PAS"/>
</dbReference>
<dbReference type="SMART" id="SM00086">
    <property type="entry name" value="PAC"/>
    <property type="match status" value="1"/>
</dbReference>
<organism evidence="11 12">
    <name type="scientific">Halomonas mongoliensis</name>
    <dbReference type="NCBI Taxonomy" id="321265"/>
    <lineage>
        <taxon>Bacteria</taxon>
        <taxon>Pseudomonadati</taxon>
        <taxon>Pseudomonadota</taxon>
        <taxon>Gammaproteobacteria</taxon>
        <taxon>Oceanospirillales</taxon>
        <taxon>Halomonadaceae</taxon>
        <taxon>Halomonas</taxon>
    </lineage>
</organism>
<feature type="domain" description="Histidine kinase" evidence="8">
    <location>
        <begin position="493"/>
        <end position="705"/>
    </location>
</feature>
<dbReference type="InterPro" id="IPR035965">
    <property type="entry name" value="PAS-like_dom_sf"/>
</dbReference>
<evidence type="ECO:0000259" key="10">
    <source>
        <dbReference type="PROSITE" id="PS50113"/>
    </source>
</evidence>
<dbReference type="InterPro" id="IPR003594">
    <property type="entry name" value="HATPase_dom"/>
</dbReference>
<dbReference type="CDD" id="cd00156">
    <property type="entry name" value="REC"/>
    <property type="match status" value="1"/>
</dbReference>
<dbReference type="InterPro" id="IPR036890">
    <property type="entry name" value="HATPase_C_sf"/>
</dbReference>
<keyword evidence="7" id="KW-0175">Coiled coil</keyword>
<protein>
    <recommendedName>
        <fullName evidence="2">histidine kinase</fullName>
        <ecNumber evidence="2">2.7.13.3</ecNumber>
    </recommendedName>
</protein>
<dbReference type="PROSITE" id="PS50110">
    <property type="entry name" value="RESPONSE_REGULATORY"/>
    <property type="match status" value="1"/>
</dbReference>
<dbReference type="InterPro" id="IPR036097">
    <property type="entry name" value="HisK_dim/P_sf"/>
</dbReference>
<feature type="domain" description="Response regulatory" evidence="9">
    <location>
        <begin position="729"/>
        <end position="846"/>
    </location>
</feature>
<evidence type="ECO:0000256" key="1">
    <source>
        <dbReference type="ARBA" id="ARBA00000085"/>
    </source>
</evidence>
<dbReference type="PRINTS" id="PR00344">
    <property type="entry name" value="BCTRLSENSOR"/>
</dbReference>
<dbReference type="CDD" id="cd00082">
    <property type="entry name" value="HisKA"/>
    <property type="match status" value="1"/>
</dbReference>